<dbReference type="Gene3D" id="1.10.287.130">
    <property type="match status" value="1"/>
</dbReference>
<dbReference type="InterPro" id="IPR036890">
    <property type="entry name" value="HATPase_C_sf"/>
</dbReference>
<evidence type="ECO:0000259" key="5">
    <source>
        <dbReference type="PROSITE" id="PS50109"/>
    </source>
</evidence>
<dbReference type="CDD" id="cd00082">
    <property type="entry name" value="HisKA"/>
    <property type="match status" value="1"/>
</dbReference>
<gene>
    <name evidence="6" type="ORF">LCGC14_1246050</name>
</gene>
<dbReference type="PANTHER" id="PTHR43047">
    <property type="entry name" value="TWO-COMPONENT HISTIDINE PROTEIN KINASE"/>
    <property type="match status" value="1"/>
</dbReference>
<dbReference type="PROSITE" id="PS50109">
    <property type="entry name" value="HIS_KIN"/>
    <property type="match status" value="1"/>
</dbReference>
<dbReference type="Gene3D" id="3.30.450.20">
    <property type="entry name" value="PAS domain"/>
    <property type="match status" value="1"/>
</dbReference>
<evidence type="ECO:0000256" key="3">
    <source>
        <dbReference type="ARBA" id="ARBA00022679"/>
    </source>
</evidence>
<dbReference type="SMART" id="SM00388">
    <property type="entry name" value="HisKA"/>
    <property type="match status" value="1"/>
</dbReference>
<evidence type="ECO:0000256" key="2">
    <source>
        <dbReference type="ARBA" id="ARBA00012438"/>
    </source>
</evidence>
<dbReference type="SMART" id="SM00091">
    <property type="entry name" value="PAS"/>
    <property type="match status" value="2"/>
</dbReference>
<dbReference type="EC" id="2.7.13.3" evidence="2"/>
<dbReference type="Pfam" id="PF00512">
    <property type="entry name" value="HisKA"/>
    <property type="match status" value="1"/>
</dbReference>
<dbReference type="GO" id="GO:0009927">
    <property type="term" value="F:histidine phosphotransfer kinase activity"/>
    <property type="evidence" value="ECO:0007669"/>
    <property type="project" value="TreeGrafter"/>
</dbReference>
<dbReference type="EMBL" id="LAZR01006778">
    <property type="protein sequence ID" value="KKM89704.1"/>
    <property type="molecule type" value="Genomic_DNA"/>
</dbReference>
<proteinExistence type="predicted"/>
<dbReference type="InterPro" id="IPR000014">
    <property type="entry name" value="PAS"/>
</dbReference>
<keyword evidence="4" id="KW-0418">Kinase</keyword>
<dbReference type="InterPro" id="IPR036097">
    <property type="entry name" value="HisK_dim/P_sf"/>
</dbReference>
<organism evidence="6">
    <name type="scientific">marine sediment metagenome</name>
    <dbReference type="NCBI Taxonomy" id="412755"/>
    <lineage>
        <taxon>unclassified sequences</taxon>
        <taxon>metagenomes</taxon>
        <taxon>ecological metagenomes</taxon>
    </lineage>
</organism>
<dbReference type="InterPro" id="IPR005467">
    <property type="entry name" value="His_kinase_dom"/>
</dbReference>
<dbReference type="SUPFAM" id="SSF55785">
    <property type="entry name" value="PYP-like sensor domain (PAS domain)"/>
    <property type="match status" value="1"/>
</dbReference>
<comment type="catalytic activity">
    <reaction evidence="1">
        <text>ATP + protein L-histidine = ADP + protein N-phospho-L-histidine.</text>
        <dbReference type="EC" id="2.7.13.3"/>
    </reaction>
</comment>
<dbReference type="InterPro" id="IPR003661">
    <property type="entry name" value="HisK_dim/P_dom"/>
</dbReference>
<dbReference type="AlphaFoldDB" id="A0A0F9L4H2"/>
<sequence length="310" mass="35756">MTNNLKSESLLNSLLDAFPFYAFVLDENHRIIFANSKLLNDLNVVEEQVRGSYCHNIIHKTVLPVDECPLEETITSGGPVERKFFDKNLNKWILSTIFPIMRKTEDGKKLFLHLIQDVTHINATDKVLLDNKGNLRELTSASREIILRVSHELQTPIASMNLALQMLLENYKEQLSNNVIDLIEIIQRGERRLRSLIDNVIDASKVELGKIKLYVQKENLIEIINDCIDVIYFMADKRQISISKDLPESLHLNFDKLRIEQVILNLLSNAIKYTPSSGNIYINIIESKFDYNKVSRAGKKKFKEILLVNY</sequence>
<reference evidence="6" key="1">
    <citation type="journal article" date="2015" name="Nature">
        <title>Complex archaea that bridge the gap between prokaryotes and eukaryotes.</title>
        <authorList>
            <person name="Spang A."/>
            <person name="Saw J.H."/>
            <person name="Jorgensen S.L."/>
            <person name="Zaremba-Niedzwiedzka K."/>
            <person name="Martijn J."/>
            <person name="Lind A.E."/>
            <person name="van Eijk R."/>
            <person name="Schleper C."/>
            <person name="Guy L."/>
            <person name="Ettema T.J."/>
        </authorList>
    </citation>
    <scope>NUCLEOTIDE SEQUENCE</scope>
</reference>
<accession>A0A0F9L4H2</accession>
<dbReference type="GO" id="GO:0000155">
    <property type="term" value="F:phosphorelay sensor kinase activity"/>
    <property type="evidence" value="ECO:0007669"/>
    <property type="project" value="InterPro"/>
</dbReference>
<evidence type="ECO:0000256" key="1">
    <source>
        <dbReference type="ARBA" id="ARBA00000085"/>
    </source>
</evidence>
<dbReference type="Gene3D" id="3.30.565.10">
    <property type="entry name" value="Histidine kinase-like ATPase, C-terminal domain"/>
    <property type="match status" value="1"/>
</dbReference>
<evidence type="ECO:0000313" key="6">
    <source>
        <dbReference type="EMBL" id="KKM89704.1"/>
    </source>
</evidence>
<keyword evidence="3" id="KW-0808">Transferase</keyword>
<dbReference type="GO" id="GO:0005886">
    <property type="term" value="C:plasma membrane"/>
    <property type="evidence" value="ECO:0007669"/>
    <property type="project" value="TreeGrafter"/>
</dbReference>
<evidence type="ECO:0000256" key="4">
    <source>
        <dbReference type="ARBA" id="ARBA00022777"/>
    </source>
</evidence>
<dbReference type="SUPFAM" id="SSF47384">
    <property type="entry name" value="Homodimeric domain of signal transducing histidine kinase"/>
    <property type="match status" value="1"/>
</dbReference>
<comment type="caution">
    <text evidence="6">The sequence shown here is derived from an EMBL/GenBank/DDBJ whole genome shotgun (WGS) entry which is preliminary data.</text>
</comment>
<feature type="domain" description="Histidine kinase" evidence="5">
    <location>
        <begin position="148"/>
        <end position="284"/>
    </location>
</feature>
<dbReference type="InterPro" id="IPR035965">
    <property type="entry name" value="PAS-like_dom_sf"/>
</dbReference>
<protein>
    <recommendedName>
        <fullName evidence="2">histidine kinase</fullName>
        <ecNumber evidence="2">2.7.13.3</ecNumber>
    </recommendedName>
</protein>
<name>A0A0F9L4H2_9ZZZZ</name>
<dbReference type="PANTHER" id="PTHR43047:SF72">
    <property type="entry name" value="OSMOSENSING HISTIDINE PROTEIN KINASE SLN1"/>
    <property type="match status" value="1"/>
</dbReference>
<dbReference type="Pfam" id="PF13426">
    <property type="entry name" value="PAS_9"/>
    <property type="match status" value="1"/>
</dbReference>
<dbReference type="SUPFAM" id="SSF55874">
    <property type="entry name" value="ATPase domain of HSP90 chaperone/DNA topoisomerase II/histidine kinase"/>
    <property type="match status" value="1"/>
</dbReference>